<keyword evidence="4" id="KW-1185">Reference proteome</keyword>
<gene>
    <name evidence="3" type="ORF">GCM10009836_61000</name>
</gene>
<keyword evidence="1" id="KW-0456">Lyase</keyword>
<dbReference type="Pfam" id="PF04909">
    <property type="entry name" value="Amidohydro_2"/>
    <property type="match status" value="1"/>
</dbReference>
<proteinExistence type="predicted"/>
<name>A0ABN2NLF8_9PSEU</name>
<dbReference type="PANTHER" id="PTHR21240:SF28">
    <property type="entry name" value="ISO-OROTATE DECARBOXYLASE (EUROFUNG)"/>
    <property type="match status" value="1"/>
</dbReference>
<organism evidence="3 4">
    <name type="scientific">Pseudonocardia ailaonensis</name>
    <dbReference type="NCBI Taxonomy" id="367279"/>
    <lineage>
        <taxon>Bacteria</taxon>
        <taxon>Bacillati</taxon>
        <taxon>Actinomycetota</taxon>
        <taxon>Actinomycetes</taxon>
        <taxon>Pseudonocardiales</taxon>
        <taxon>Pseudonocardiaceae</taxon>
        <taxon>Pseudonocardia</taxon>
    </lineage>
</organism>
<reference evidence="3 4" key="1">
    <citation type="journal article" date="2019" name="Int. J. Syst. Evol. Microbiol.">
        <title>The Global Catalogue of Microorganisms (GCM) 10K type strain sequencing project: providing services to taxonomists for standard genome sequencing and annotation.</title>
        <authorList>
            <consortium name="The Broad Institute Genomics Platform"/>
            <consortium name="The Broad Institute Genome Sequencing Center for Infectious Disease"/>
            <person name="Wu L."/>
            <person name="Ma J."/>
        </authorList>
    </citation>
    <scope>NUCLEOTIDE SEQUENCE [LARGE SCALE GENOMIC DNA]</scope>
    <source>
        <strain evidence="3 4">JCM 16009</strain>
    </source>
</reference>
<dbReference type="SUPFAM" id="SSF51556">
    <property type="entry name" value="Metallo-dependent hydrolases"/>
    <property type="match status" value="1"/>
</dbReference>
<evidence type="ECO:0000256" key="1">
    <source>
        <dbReference type="ARBA" id="ARBA00023239"/>
    </source>
</evidence>
<protein>
    <submittedName>
        <fullName evidence="3">Amidohydrolase family protein</fullName>
    </submittedName>
</protein>
<dbReference type="InterPro" id="IPR032466">
    <property type="entry name" value="Metal_Hydrolase"/>
</dbReference>
<dbReference type="EMBL" id="BAAAQK010000025">
    <property type="protein sequence ID" value="GAA1871914.1"/>
    <property type="molecule type" value="Genomic_DNA"/>
</dbReference>
<dbReference type="InterPro" id="IPR006680">
    <property type="entry name" value="Amidohydro-rel"/>
</dbReference>
<evidence type="ECO:0000259" key="2">
    <source>
        <dbReference type="Pfam" id="PF04909"/>
    </source>
</evidence>
<dbReference type="Gene3D" id="3.20.20.140">
    <property type="entry name" value="Metal-dependent hydrolases"/>
    <property type="match status" value="1"/>
</dbReference>
<sequence>MQLEDMILVSVDDHVVEPSDMWEGRVPQKYADLVPKLVPQPDGSDAWEFLGNRSANAGLNAVAGRPPEDYGFDAMAFSEMRPGCYDVHERVRDMSANGVLAQLNFPSWPGFAARQLLRTPDKDLALAMLRGYNDWHVEGWCGEYPDRFIPLGLVPIWDPALIAAEVRRLSRMGCHAVTFAENPVPLGLPSLHSDHWDPFWAACEEEGTIVCMHIGSSGRQVMTAEDAPAGVTHSLTAVSTMSAGADLVFSDIFKKFPTFKFALSEGGIGWVPYLLEKLDTHYAHHRAWTGEDFGGKLPSQVFRERIITCFIEDRVGIENRHDIGVDTITWECDYPHSDSTWPDSPEMLWKQIGHIPDEDIDKITHENAMKAFRFDPYPVRPKEKCTVRALRAEATDVDTGYHYVTKRQSLAATSAALRDQQDRAQESKI</sequence>
<dbReference type="Proteomes" id="UP001500449">
    <property type="component" value="Unassembled WGS sequence"/>
</dbReference>
<comment type="caution">
    <text evidence="3">The sequence shown here is derived from an EMBL/GenBank/DDBJ whole genome shotgun (WGS) entry which is preliminary data.</text>
</comment>
<dbReference type="InterPro" id="IPR032465">
    <property type="entry name" value="ACMSD"/>
</dbReference>
<dbReference type="RefSeq" id="WP_344424915.1">
    <property type="nucleotide sequence ID" value="NZ_BAAAQK010000025.1"/>
</dbReference>
<evidence type="ECO:0000313" key="3">
    <source>
        <dbReference type="EMBL" id="GAA1871914.1"/>
    </source>
</evidence>
<accession>A0ABN2NLF8</accession>
<feature type="domain" description="Amidohydrolase-related" evidence="2">
    <location>
        <begin position="89"/>
        <end position="374"/>
    </location>
</feature>
<evidence type="ECO:0000313" key="4">
    <source>
        <dbReference type="Proteomes" id="UP001500449"/>
    </source>
</evidence>
<dbReference type="PANTHER" id="PTHR21240">
    <property type="entry name" value="2-AMINO-3-CARBOXYLMUCONATE-6-SEMIALDEHYDE DECARBOXYLASE"/>
    <property type="match status" value="1"/>
</dbReference>